<evidence type="ECO:0000313" key="13">
    <source>
        <dbReference type="Proteomes" id="UP000824091"/>
    </source>
</evidence>
<evidence type="ECO:0000256" key="3">
    <source>
        <dbReference type="ARBA" id="ARBA00005300"/>
    </source>
</evidence>
<evidence type="ECO:0000256" key="1">
    <source>
        <dbReference type="ARBA" id="ARBA00000077"/>
    </source>
</evidence>
<evidence type="ECO:0000256" key="7">
    <source>
        <dbReference type="ARBA" id="ARBA00022723"/>
    </source>
</evidence>
<dbReference type="InterPro" id="IPR012337">
    <property type="entry name" value="RNaseH-like_sf"/>
</dbReference>
<reference evidence="12" key="2">
    <citation type="journal article" date="2021" name="PeerJ">
        <title>Extensive microbial diversity within the chicken gut microbiome revealed by metagenomics and culture.</title>
        <authorList>
            <person name="Gilroy R."/>
            <person name="Ravi A."/>
            <person name="Getino M."/>
            <person name="Pursley I."/>
            <person name="Horton D.L."/>
            <person name="Alikhan N.F."/>
            <person name="Baker D."/>
            <person name="Gharbi K."/>
            <person name="Hall N."/>
            <person name="Watson M."/>
            <person name="Adriaenssens E.M."/>
            <person name="Foster-Nyarko E."/>
            <person name="Jarju S."/>
            <person name="Secka A."/>
            <person name="Antonio M."/>
            <person name="Oren A."/>
            <person name="Chaudhuri R.R."/>
            <person name="La Ragione R."/>
            <person name="Hildebrand F."/>
            <person name="Pallen M.J."/>
        </authorList>
    </citation>
    <scope>NUCLEOTIDE SEQUENCE</scope>
    <source>
        <strain evidence="12">11300</strain>
    </source>
</reference>
<dbReference type="GO" id="GO:0043137">
    <property type="term" value="P:DNA replication, removal of RNA primer"/>
    <property type="evidence" value="ECO:0007669"/>
    <property type="project" value="TreeGrafter"/>
</dbReference>
<protein>
    <recommendedName>
        <fullName evidence="5">ribonuclease H</fullName>
        <ecNumber evidence="5">3.1.26.4</ecNumber>
    </recommendedName>
</protein>
<dbReference type="InterPro" id="IPR022892">
    <property type="entry name" value="RNaseHI"/>
</dbReference>
<reference evidence="12" key="1">
    <citation type="submission" date="2020-10" db="EMBL/GenBank/DDBJ databases">
        <authorList>
            <person name="Gilroy R."/>
        </authorList>
    </citation>
    <scope>NUCLEOTIDE SEQUENCE</scope>
    <source>
        <strain evidence="12">11300</strain>
    </source>
</reference>
<sequence length="188" mass="21413">MDVIRIYTDGACSGNQERTNFGGWGSVLEAGGRRKELWGGEADTTNNKMELTAVIEAFKALKKEGLTIHVFTDSAYVANCFREKWYESWEKNKWRNAAHKAVENQDLWKELLSLVRKHDVTFYRVKGHVRLPETSGDQLPESPALTSLYEKFLSWNGSSFSYADFIYVIKMNHVVDGLANKGIDQIRG</sequence>
<evidence type="ECO:0000256" key="2">
    <source>
        <dbReference type="ARBA" id="ARBA00001946"/>
    </source>
</evidence>
<comment type="similarity">
    <text evidence="3">Belongs to the RNase H family.</text>
</comment>
<evidence type="ECO:0000256" key="9">
    <source>
        <dbReference type="ARBA" id="ARBA00022801"/>
    </source>
</evidence>
<dbReference type="Pfam" id="PF00075">
    <property type="entry name" value="RNase_H"/>
    <property type="match status" value="1"/>
</dbReference>
<comment type="cofactor">
    <cofactor evidence="2">
        <name>Mg(2+)</name>
        <dbReference type="ChEBI" id="CHEBI:18420"/>
    </cofactor>
</comment>
<comment type="catalytic activity">
    <reaction evidence="1">
        <text>Endonucleolytic cleavage to 5'-phosphomonoester.</text>
        <dbReference type="EC" id="3.1.26.4"/>
    </reaction>
</comment>
<keyword evidence="8" id="KW-0255">Endonuclease</keyword>
<evidence type="ECO:0000313" key="12">
    <source>
        <dbReference type="EMBL" id="HIU27203.1"/>
    </source>
</evidence>
<dbReference type="AlphaFoldDB" id="A0A9D1L8J4"/>
<proteinExistence type="inferred from homology"/>
<dbReference type="Gene3D" id="3.30.420.10">
    <property type="entry name" value="Ribonuclease H-like superfamily/Ribonuclease H"/>
    <property type="match status" value="1"/>
</dbReference>
<dbReference type="CDD" id="cd09278">
    <property type="entry name" value="RNase_HI_prokaryote_like"/>
    <property type="match status" value="1"/>
</dbReference>
<dbReference type="EC" id="3.1.26.4" evidence="5"/>
<dbReference type="GO" id="GO:0003676">
    <property type="term" value="F:nucleic acid binding"/>
    <property type="evidence" value="ECO:0007669"/>
    <property type="project" value="InterPro"/>
</dbReference>
<comment type="caution">
    <text evidence="12">The sequence shown here is derived from an EMBL/GenBank/DDBJ whole genome shotgun (WGS) entry which is preliminary data.</text>
</comment>
<organism evidence="12 13">
    <name type="scientific">Candidatus Fimisoma avicola</name>
    <dbReference type="NCBI Taxonomy" id="2840826"/>
    <lineage>
        <taxon>Bacteria</taxon>
        <taxon>Bacillati</taxon>
        <taxon>Bacillota</taxon>
        <taxon>Clostridia</taxon>
        <taxon>Eubacteriales</taxon>
        <taxon>Candidatus Fimisoma</taxon>
    </lineage>
</organism>
<comment type="subunit">
    <text evidence="4">Monomer.</text>
</comment>
<dbReference type="GO" id="GO:0004523">
    <property type="term" value="F:RNA-DNA hybrid ribonuclease activity"/>
    <property type="evidence" value="ECO:0007669"/>
    <property type="project" value="UniProtKB-EC"/>
</dbReference>
<feature type="domain" description="RNase H type-1" evidence="11">
    <location>
        <begin position="1"/>
        <end position="149"/>
    </location>
</feature>
<evidence type="ECO:0000256" key="5">
    <source>
        <dbReference type="ARBA" id="ARBA00012180"/>
    </source>
</evidence>
<dbReference type="GO" id="GO:0046872">
    <property type="term" value="F:metal ion binding"/>
    <property type="evidence" value="ECO:0007669"/>
    <property type="project" value="UniProtKB-KW"/>
</dbReference>
<evidence type="ECO:0000256" key="4">
    <source>
        <dbReference type="ARBA" id="ARBA00011245"/>
    </source>
</evidence>
<dbReference type="InterPro" id="IPR036397">
    <property type="entry name" value="RNaseH_sf"/>
</dbReference>
<keyword evidence="7" id="KW-0479">Metal-binding</keyword>
<evidence type="ECO:0000259" key="11">
    <source>
        <dbReference type="PROSITE" id="PS50879"/>
    </source>
</evidence>
<dbReference type="PROSITE" id="PS50879">
    <property type="entry name" value="RNASE_H_1"/>
    <property type="match status" value="1"/>
</dbReference>
<dbReference type="PANTHER" id="PTHR10642">
    <property type="entry name" value="RIBONUCLEASE H1"/>
    <property type="match status" value="1"/>
</dbReference>
<accession>A0A9D1L8J4</accession>
<evidence type="ECO:0000256" key="10">
    <source>
        <dbReference type="ARBA" id="ARBA00022842"/>
    </source>
</evidence>
<gene>
    <name evidence="12" type="ORF">IAD16_02325</name>
</gene>
<dbReference type="InterPro" id="IPR050092">
    <property type="entry name" value="RNase_H"/>
</dbReference>
<dbReference type="PANTHER" id="PTHR10642:SF26">
    <property type="entry name" value="RIBONUCLEASE H1"/>
    <property type="match status" value="1"/>
</dbReference>
<dbReference type="EMBL" id="DVMO01000036">
    <property type="protein sequence ID" value="HIU27203.1"/>
    <property type="molecule type" value="Genomic_DNA"/>
</dbReference>
<dbReference type="Proteomes" id="UP000824091">
    <property type="component" value="Unassembled WGS sequence"/>
</dbReference>
<dbReference type="InterPro" id="IPR002156">
    <property type="entry name" value="RNaseH_domain"/>
</dbReference>
<evidence type="ECO:0000256" key="6">
    <source>
        <dbReference type="ARBA" id="ARBA00022722"/>
    </source>
</evidence>
<name>A0A9D1L8J4_9FIRM</name>
<keyword evidence="10" id="KW-0460">Magnesium</keyword>
<evidence type="ECO:0000256" key="8">
    <source>
        <dbReference type="ARBA" id="ARBA00022759"/>
    </source>
</evidence>
<keyword evidence="9" id="KW-0378">Hydrolase</keyword>
<keyword evidence="6" id="KW-0540">Nuclease</keyword>
<dbReference type="SUPFAM" id="SSF53098">
    <property type="entry name" value="Ribonuclease H-like"/>
    <property type="match status" value="1"/>
</dbReference>